<dbReference type="HOGENOM" id="CLU_1539620_0_0_1"/>
<evidence type="ECO:0000313" key="1">
    <source>
        <dbReference type="EMBL" id="KIL56801.1"/>
    </source>
</evidence>
<protein>
    <submittedName>
        <fullName evidence="1">Uncharacterized protein</fullName>
    </submittedName>
</protein>
<sequence length="174" mass="19497">MVVIERMSSLLAFDYAETVARVRSVVEAQKLIDIIDLLIHNQTFLSHCGGDAACKAALLASEIYSRVPLLPRSVFFSGPTQQLLKMKELPQNPFLSFFKRVFEKRFETTGFESVEASLCIHSSSFNLVHVEDSLRARARSSAEFWRIIMLFAYGTNGISSTSTMTSKMNLSMNG</sequence>
<organism evidence="1 2">
    <name type="scientific">Amanita muscaria (strain Koide BX008)</name>
    <dbReference type="NCBI Taxonomy" id="946122"/>
    <lineage>
        <taxon>Eukaryota</taxon>
        <taxon>Fungi</taxon>
        <taxon>Dikarya</taxon>
        <taxon>Basidiomycota</taxon>
        <taxon>Agaricomycotina</taxon>
        <taxon>Agaricomycetes</taxon>
        <taxon>Agaricomycetidae</taxon>
        <taxon>Agaricales</taxon>
        <taxon>Pluteineae</taxon>
        <taxon>Amanitaceae</taxon>
        <taxon>Amanita</taxon>
    </lineage>
</organism>
<dbReference type="AlphaFoldDB" id="A0A0C2WJF5"/>
<dbReference type="InParanoid" id="A0A0C2WJF5"/>
<evidence type="ECO:0000313" key="2">
    <source>
        <dbReference type="Proteomes" id="UP000054549"/>
    </source>
</evidence>
<dbReference type="EMBL" id="KN818399">
    <property type="protein sequence ID" value="KIL56801.1"/>
    <property type="molecule type" value="Genomic_DNA"/>
</dbReference>
<name>A0A0C2WJF5_AMAMK</name>
<gene>
    <name evidence="1" type="ORF">M378DRAFT_437935</name>
</gene>
<reference evidence="1 2" key="1">
    <citation type="submission" date="2014-04" db="EMBL/GenBank/DDBJ databases">
        <title>Evolutionary Origins and Diversification of the Mycorrhizal Mutualists.</title>
        <authorList>
            <consortium name="DOE Joint Genome Institute"/>
            <consortium name="Mycorrhizal Genomics Consortium"/>
            <person name="Kohler A."/>
            <person name="Kuo A."/>
            <person name="Nagy L.G."/>
            <person name="Floudas D."/>
            <person name="Copeland A."/>
            <person name="Barry K.W."/>
            <person name="Cichocki N."/>
            <person name="Veneault-Fourrey C."/>
            <person name="LaButti K."/>
            <person name="Lindquist E.A."/>
            <person name="Lipzen A."/>
            <person name="Lundell T."/>
            <person name="Morin E."/>
            <person name="Murat C."/>
            <person name="Riley R."/>
            <person name="Ohm R."/>
            <person name="Sun H."/>
            <person name="Tunlid A."/>
            <person name="Henrissat B."/>
            <person name="Grigoriev I.V."/>
            <person name="Hibbett D.S."/>
            <person name="Martin F."/>
        </authorList>
    </citation>
    <scope>NUCLEOTIDE SEQUENCE [LARGE SCALE GENOMIC DNA]</scope>
    <source>
        <strain evidence="1 2">Koide BX008</strain>
    </source>
</reference>
<keyword evidence="2" id="KW-1185">Reference proteome</keyword>
<accession>A0A0C2WJF5</accession>
<dbReference type="Proteomes" id="UP000054549">
    <property type="component" value="Unassembled WGS sequence"/>
</dbReference>
<proteinExistence type="predicted"/>